<protein>
    <submittedName>
        <fullName evidence="2">Uncharacterized protein</fullName>
    </submittedName>
</protein>
<dbReference type="EMBL" id="MK500328">
    <property type="protein sequence ID" value="QBK85997.1"/>
    <property type="molecule type" value="Genomic_DNA"/>
</dbReference>
<sequence length="304" mass="33148">MKNGQILFIVIVVILIVILLICYNSDDGQKSKYIGTPEWAMERYSFGEGEPIILTFTYDYTGKTYDDSQTSFSLAILSCTGDLVATCPKLNCGVIGTPTPTCDPKNPTGTPLKWTAYFAGTDNIDGTPVGGLTTYSYEVPMSDNYPIGNYISYVMSYVTANENVQSDPVASDQTITISPPTGSPPTYKITGPTSDQYFKFDTASIVFKWELLSDDSKYTDPYTFTLTIKDVTIVTNIVYTSDPLPSTTLTLTVPNIWYPGQFEATITATAILPNIDSLHTESPSVGSDFYIKLPVPTAIAADLS</sequence>
<proteinExistence type="predicted"/>
<keyword evidence="1" id="KW-1133">Transmembrane helix</keyword>
<evidence type="ECO:0000256" key="1">
    <source>
        <dbReference type="SAM" id="Phobius"/>
    </source>
</evidence>
<keyword evidence="1" id="KW-0812">Transmembrane</keyword>
<name>A0A481YSS8_9VIRU</name>
<keyword evidence="1" id="KW-0472">Membrane</keyword>
<evidence type="ECO:0000313" key="2">
    <source>
        <dbReference type="EMBL" id="QBK85997.1"/>
    </source>
</evidence>
<reference evidence="2" key="1">
    <citation type="journal article" date="2019" name="MBio">
        <title>Virus Genomes from Deep Sea Sediments Expand the Ocean Megavirome and Support Independent Origins of Viral Gigantism.</title>
        <authorList>
            <person name="Backstrom D."/>
            <person name="Yutin N."/>
            <person name="Jorgensen S.L."/>
            <person name="Dharamshi J."/>
            <person name="Homa F."/>
            <person name="Zaremba-Niedwiedzka K."/>
            <person name="Spang A."/>
            <person name="Wolf Y.I."/>
            <person name="Koonin E.V."/>
            <person name="Ettema T.J."/>
        </authorList>
    </citation>
    <scope>NUCLEOTIDE SEQUENCE</scope>
</reference>
<feature type="transmembrane region" description="Helical" evidence="1">
    <location>
        <begin position="6"/>
        <end position="23"/>
    </location>
</feature>
<accession>A0A481YSS8</accession>
<organism evidence="2">
    <name type="scientific">Marseillevirus LCMAC101</name>
    <dbReference type="NCBI Taxonomy" id="2506602"/>
    <lineage>
        <taxon>Viruses</taxon>
        <taxon>Varidnaviria</taxon>
        <taxon>Bamfordvirae</taxon>
        <taxon>Nucleocytoviricota</taxon>
        <taxon>Megaviricetes</taxon>
        <taxon>Pimascovirales</taxon>
        <taxon>Pimascovirales incertae sedis</taxon>
        <taxon>Marseilleviridae</taxon>
    </lineage>
</organism>
<gene>
    <name evidence="2" type="ORF">LCMAC101_05920</name>
</gene>